<keyword evidence="1" id="KW-1133">Transmembrane helix</keyword>
<keyword evidence="3" id="KW-1185">Reference proteome</keyword>
<evidence type="ECO:0000313" key="2">
    <source>
        <dbReference type="EMBL" id="NBI07063.1"/>
    </source>
</evidence>
<name>A0A845R3F2_9CLOT</name>
<proteinExistence type="predicted"/>
<reference evidence="2 3" key="1">
    <citation type="submission" date="2018-08" db="EMBL/GenBank/DDBJ databases">
        <title>Murine metabolic-syndrome-specific gut microbial biobank.</title>
        <authorList>
            <person name="Liu C."/>
        </authorList>
    </citation>
    <scope>NUCLEOTIDE SEQUENCE [LARGE SCALE GENOMIC DNA]</scope>
    <source>
        <strain evidence="2 3">583</strain>
    </source>
</reference>
<dbReference type="AlphaFoldDB" id="A0A845R3F2"/>
<protein>
    <submittedName>
        <fullName evidence="2">Uncharacterized protein</fullName>
    </submittedName>
</protein>
<dbReference type="Proteomes" id="UP000467132">
    <property type="component" value="Unassembled WGS sequence"/>
</dbReference>
<evidence type="ECO:0000256" key="1">
    <source>
        <dbReference type="SAM" id="Phobius"/>
    </source>
</evidence>
<dbReference type="EMBL" id="QXXA01000010">
    <property type="protein sequence ID" value="NBI07063.1"/>
    <property type="molecule type" value="Genomic_DNA"/>
</dbReference>
<sequence length="66" mass="7761">MLHFFCEFIISSKCTKISKIYFLGYFIKMAFIIATFIIRPTRRHYFNIVSNSIESITDIVDLVCNS</sequence>
<feature type="transmembrane region" description="Helical" evidence="1">
    <location>
        <begin position="20"/>
        <end position="38"/>
    </location>
</feature>
<keyword evidence="1" id="KW-0472">Membrane</keyword>
<keyword evidence="1" id="KW-0812">Transmembrane</keyword>
<accession>A0A845R3F2</accession>
<evidence type="ECO:0000313" key="3">
    <source>
        <dbReference type="Proteomes" id="UP000467132"/>
    </source>
</evidence>
<gene>
    <name evidence="2" type="ORF">D3Z33_09375</name>
</gene>
<organism evidence="2 3">
    <name type="scientific">Senegalia massiliensis</name>
    <dbReference type="NCBI Taxonomy" id="1720316"/>
    <lineage>
        <taxon>Bacteria</taxon>
        <taxon>Bacillati</taxon>
        <taxon>Bacillota</taxon>
        <taxon>Clostridia</taxon>
        <taxon>Eubacteriales</taxon>
        <taxon>Clostridiaceae</taxon>
        <taxon>Senegalia</taxon>
    </lineage>
</organism>
<comment type="caution">
    <text evidence="2">The sequence shown here is derived from an EMBL/GenBank/DDBJ whole genome shotgun (WGS) entry which is preliminary data.</text>
</comment>